<evidence type="ECO:0000313" key="2">
    <source>
        <dbReference type="EMBL" id="KKL80256.1"/>
    </source>
</evidence>
<dbReference type="EMBL" id="LAZR01022907">
    <property type="protein sequence ID" value="KKL80256.1"/>
    <property type="molecule type" value="Genomic_DNA"/>
</dbReference>
<reference evidence="2" key="1">
    <citation type="journal article" date="2015" name="Nature">
        <title>Complex archaea that bridge the gap between prokaryotes and eukaryotes.</title>
        <authorList>
            <person name="Spang A."/>
            <person name="Saw J.H."/>
            <person name="Jorgensen S.L."/>
            <person name="Zaremba-Niedzwiedzka K."/>
            <person name="Martijn J."/>
            <person name="Lind A.E."/>
            <person name="van Eijk R."/>
            <person name="Schleper C."/>
            <person name="Guy L."/>
            <person name="Ettema T.J."/>
        </authorList>
    </citation>
    <scope>NUCLEOTIDE SEQUENCE</scope>
</reference>
<feature type="transmembrane region" description="Helical" evidence="1">
    <location>
        <begin position="86"/>
        <end position="105"/>
    </location>
</feature>
<protein>
    <submittedName>
        <fullName evidence="2">Uncharacterized protein</fullName>
    </submittedName>
</protein>
<comment type="caution">
    <text evidence="2">The sequence shown here is derived from an EMBL/GenBank/DDBJ whole genome shotgun (WGS) entry which is preliminary data.</text>
</comment>
<proteinExistence type="predicted"/>
<keyword evidence="1" id="KW-0472">Membrane</keyword>
<sequence>MGACWSATAIGSDSDMENYISDGSFTFNEKVNPFTLRFRSPKDEVAFRRNLHHMKLIQLRVAMIAGMFLFIGFGHIDSLLFPDAKLWLWILRGLIVVLIGACFYLTFTPVAKRRLDAIITEVVSVGGVGVLGIFILSETSHFTNTVHSAMSLVFIWNFFFSGQRFLP</sequence>
<feature type="transmembrane region" description="Helical" evidence="1">
    <location>
        <begin position="142"/>
        <end position="160"/>
    </location>
</feature>
<keyword evidence="1" id="KW-1133">Transmembrane helix</keyword>
<feature type="transmembrane region" description="Helical" evidence="1">
    <location>
        <begin position="117"/>
        <end position="136"/>
    </location>
</feature>
<keyword evidence="1" id="KW-0812">Transmembrane</keyword>
<evidence type="ECO:0000256" key="1">
    <source>
        <dbReference type="SAM" id="Phobius"/>
    </source>
</evidence>
<gene>
    <name evidence="2" type="ORF">LCGC14_2006560</name>
</gene>
<name>A0A0F9FPA5_9ZZZZ</name>
<accession>A0A0F9FPA5</accession>
<organism evidence="2">
    <name type="scientific">marine sediment metagenome</name>
    <dbReference type="NCBI Taxonomy" id="412755"/>
    <lineage>
        <taxon>unclassified sequences</taxon>
        <taxon>metagenomes</taxon>
        <taxon>ecological metagenomes</taxon>
    </lineage>
</organism>
<feature type="transmembrane region" description="Helical" evidence="1">
    <location>
        <begin position="57"/>
        <end position="74"/>
    </location>
</feature>
<feature type="non-terminal residue" evidence="2">
    <location>
        <position position="167"/>
    </location>
</feature>
<dbReference type="AlphaFoldDB" id="A0A0F9FPA5"/>